<dbReference type="Proteomes" id="UP000321250">
    <property type="component" value="Unassembled WGS sequence"/>
</dbReference>
<protein>
    <recommendedName>
        <fullName evidence="1">VOC domain-containing protein</fullName>
    </recommendedName>
</protein>
<dbReference type="OrthoDB" id="9803142at2"/>
<dbReference type="SUPFAM" id="SSF54593">
    <property type="entry name" value="Glyoxalase/Bleomycin resistance protein/Dihydroxybiphenyl dioxygenase"/>
    <property type="match status" value="1"/>
</dbReference>
<proteinExistence type="predicted"/>
<comment type="caution">
    <text evidence="2">The sequence shown here is derived from an EMBL/GenBank/DDBJ whole genome shotgun (WGS) entry which is preliminary data.</text>
</comment>
<name>A0A5C6U597_9SPHN</name>
<dbReference type="InterPro" id="IPR029068">
    <property type="entry name" value="Glyas_Bleomycin-R_OHBP_Dase"/>
</dbReference>
<sequence>MTDILGLHHYAIRAVDWDATVKFYVEGLGFEMVYPWTFEPLIKKSAFLRAPGGGFIEVFGSDDDAAGAPENSVKTAPFDGKVEPGIVHVALKAASPESVDRVVARAVAAGATVHTEPQGRELVGEPNLPFRIAMIMGLDGEVIEICHNGQIDV</sequence>
<dbReference type="InterPro" id="IPR004360">
    <property type="entry name" value="Glyas_Fos-R_dOase_dom"/>
</dbReference>
<evidence type="ECO:0000259" key="1">
    <source>
        <dbReference type="PROSITE" id="PS51819"/>
    </source>
</evidence>
<feature type="domain" description="VOC" evidence="1">
    <location>
        <begin position="6"/>
        <end position="148"/>
    </location>
</feature>
<organism evidence="2 3">
    <name type="scientific">Sphingomonas ginsenosidivorax</name>
    <dbReference type="NCBI Taxonomy" id="862135"/>
    <lineage>
        <taxon>Bacteria</taxon>
        <taxon>Pseudomonadati</taxon>
        <taxon>Pseudomonadota</taxon>
        <taxon>Alphaproteobacteria</taxon>
        <taxon>Sphingomonadales</taxon>
        <taxon>Sphingomonadaceae</taxon>
        <taxon>Sphingomonas</taxon>
    </lineage>
</organism>
<dbReference type="EMBL" id="VOQR01000002">
    <property type="protein sequence ID" value="TXC68034.1"/>
    <property type="molecule type" value="Genomic_DNA"/>
</dbReference>
<dbReference type="PROSITE" id="PS51819">
    <property type="entry name" value="VOC"/>
    <property type="match status" value="1"/>
</dbReference>
<reference evidence="2 3" key="1">
    <citation type="journal article" date="2013" name="Antonie Van Leeuwenhoek">
        <title>Sphingomonas ginsenosidivorax sp. nov., with the ability to transform ginsenosides.</title>
        <authorList>
            <person name="Jin X.F."/>
            <person name="Kim J.K."/>
            <person name="Liu Q.M."/>
            <person name="Kang M.S."/>
            <person name="He D."/>
            <person name="Jin F.X."/>
            <person name="Kim S.C."/>
            <person name="Im W.T."/>
        </authorList>
    </citation>
    <scope>NUCLEOTIDE SEQUENCE [LARGE SCALE GENOMIC DNA]</scope>
    <source>
        <strain evidence="2 3">KHI67</strain>
    </source>
</reference>
<dbReference type="Gene3D" id="3.10.180.10">
    <property type="entry name" value="2,3-Dihydroxybiphenyl 1,2-Dioxygenase, domain 1"/>
    <property type="match status" value="1"/>
</dbReference>
<dbReference type="InterPro" id="IPR037523">
    <property type="entry name" value="VOC_core"/>
</dbReference>
<evidence type="ECO:0000313" key="2">
    <source>
        <dbReference type="EMBL" id="TXC68034.1"/>
    </source>
</evidence>
<dbReference type="Pfam" id="PF00903">
    <property type="entry name" value="Glyoxalase"/>
    <property type="match status" value="1"/>
</dbReference>
<accession>A0A5C6U597</accession>
<evidence type="ECO:0000313" key="3">
    <source>
        <dbReference type="Proteomes" id="UP000321250"/>
    </source>
</evidence>
<dbReference type="RefSeq" id="WP_147084425.1">
    <property type="nucleotide sequence ID" value="NZ_VOQR01000002.1"/>
</dbReference>
<gene>
    <name evidence="2" type="ORF">FSB78_18865</name>
</gene>
<keyword evidence="3" id="KW-1185">Reference proteome</keyword>
<dbReference type="AlphaFoldDB" id="A0A5C6U597"/>